<name>A0ABP0BH74_9PEZI</name>
<evidence type="ECO:0000256" key="2">
    <source>
        <dbReference type="SAM" id="SignalP"/>
    </source>
</evidence>
<proteinExistence type="predicted"/>
<evidence type="ECO:0000313" key="4">
    <source>
        <dbReference type="Proteomes" id="UP001642406"/>
    </source>
</evidence>
<dbReference type="EMBL" id="CAWUHC010000025">
    <property type="protein sequence ID" value="CAK7218867.1"/>
    <property type="molecule type" value="Genomic_DNA"/>
</dbReference>
<keyword evidence="2" id="KW-0732">Signal</keyword>
<evidence type="ECO:0008006" key="5">
    <source>
        <dbReference type="Google" id="ProtNLM"/>
    </source>
</evidence>
<keyword evidence="4" id="KW-1185">Reference proteome</keyword>
<evidence type="ECO:0000256" key="1">
    <source>
        <dbReference type="SAM" id="MobiDB-lite"/>
    </source>
</evidence>
<feature type="region of interest" description="Disordered" evidence="1">
    <location>
        <begin position="174"/>
        <end position="204"/>
    </location>
</feature>
<dbReference type="Proteomes" id="UP001642406">
    <property type="component" value="Unassembled WGS sequence"/>
</dbReference>
<sequence length="281" mass="30825">MLAVVVVLVAMDVVSTWLSLTRNQDDFYSEIYFSVRKRYLETLLASATGAPPPPTRRQQRKQEKAAHLADLEAERIAASLPPPAPSFSVLDVRRTPKIEDTHGDESDDDSDIEDFKGGNVGSTNLVGMQIYEPARVIARLNRSRTSSAASFRSVPSLAGISDLPGPPQIGVLATGRRSASPFGGGRASPYSNRSPSVPRGRESDPEVSLYHETHEALANMFSGPVPRRMTPTRETLQRYTAERQSLQSLRSIQSMQSLQSHQSLQALPFRSTPVHYPAVAE</sequence>
<organism evidence="3 4">
    <name type="scientific">Sporothrix bragantina</name>
    <dbReference type="NCBI Taxonomy" id="671064"/>
    <lineage>
        <taxon>Eukaryota</taxon>
        <taxon>Fungi</taxon>
        <taxon>Dikarya</taxon>
        <taxon>Ascomycota</taxon>
        <taxon>Pezizomycotina</taxon>
        <taxon>Sordariomycetes</taxon>
        <taxon>Sordariomycetidae</taxon>
        <taxon>Ophiostomatales</taxon>
        <taxon>Ophiostomataceae</taxon>
        <taxon>Sporothrix</taxon>
    </lineage>
</organism>
<feature type="region of interest" description="Disordered" evidence="1">
    <location>
        <begin position="98"/>
        <end position="118"/>
    </location>
</feature>
<feature type="signal peptide" evidence="2">
    <location>
        <begin position="1"/>
        <end position="16"/>
    </location>
</feature>
<protein>
    <recommendedName>
        <fullName evidence="5">Transmembrane protein</fullName>
    </recommendedName>
</protein>
<accession>A0ABP0BH74</accession>
<reference evidence="3 4" key="1">
    <citation type="submission" date="2024-01" db="EMBL/GenBank/DDBJ databases">
        <authorList>
            <person name="Allen C."/>
            <person name="Tagirdzhanova G."/>
        </authorList>
    </citation>
    <scope>NUCLEOTIDE SEQUENCE [LARGE SCALE GENOMIC DNA]</scope>
</reference>
<comment type="caution">
    <text evidence="3">The sequence shown here is derived from an EMBL/GenBank/DDBJ whole genome shotgun (WGS) entry which is preliminary data.</text>
</comment>
<gene>
    <name evidence="3" type="ORF">SBRCBS47491_003650</name>
</gene>
<feature type="chain" id="PRO_5046773903" description="Transmembrane protein" evidence="2">
    <location>
        <begin position="17"/>
        <end position="281"/>
    </location>
</feature>
<evidence type="ECO:0000313" key="3">
    <source>
        <dbReference type="EMBL" id="CAK7218867.1"/>
    </source>
</evidence>